<evidence type="ECO:0000313" key="3">
    <source>
        <dbReference type="Proteomes" id="UP001223547"/>
    </source>
</evidence>
<dbReference type="InterPro" id="IPR029044">
    <property type="entry name" value="Nucleotide-diphossugar_trans"/>
</dbReference>
<dbReference type="SUPFAM" id="SSF53448">
    <property type="entry name" value="Nucleotide-diphospho-sugar transferases"/>
    <property type="match status" value="1"/>
</dbReference>
<dbReference type="Gene3D" id="3.90.550.10">
    <property type="entry name" value="Spore Coat Polysaccharide Biosynthesis Protein SpsA, Chain A"/>
    <property type="match status" value="1"/>
</dbReference>
<sequence length="301" mass="33109">MNKLPFVSVIVPYFNAGVQIKSLLQALLRQSYPHELFEVILVNNGSTDETQCLVESFLSSGIGSNFRLVDENEIIGSYAARNKGIPLAHGELLAFTDSDCTPEPDWIEQGVAAVCSNEQSIIGGRVELQPFDQANPTPAELFDLAYGFQQQTNIEKKGFSVTANLFVKREVFQVVGVFNAKLKSKGDYEWCNRAASQGFLITYQPSCVVNHPARRKIAELVAKTRRIAGGQYDIGARPSGSVVDVPSLPVRLAQQVKFVFLNKKIGGIRKKCFVVGIGLVLVLVKYVEKGRLILGAESRRS</sequence>
<dbReference type="InterPro" id="IPR050834">
    <property type="entry name" value="Glycosyltransf_2"/>
</dbReference>
<name>A0ABT7HA68_9GAMM</name>
<feature type="domain" description="Glycosyltransferase 2-like" evidence="1">
    <location>
        <begin position="8"/>
        <end position="173"/>
    </location>
</feature>
<evidence type="ECO:0000259" key="1">
    <source>
        <dbReference type="Pfam" id="PF00535"/>
    </source>
</evidence>
<keyword evidence="3" id="KW-1185">Reference proteome</keyword>
<reference evidence="2 3" key="1">
    <citation type="submission" date="2023-05" db="EMBL/GenBank/DDBJ databases">
        <title>Marinobacter albus sp. nov., a marine bacterium isolated from sand in a coastal intertidal zone of huludao.</title>
        <authorList>
            <person name="Deng T."/>
        </authorList>
    </citation>
    <scope>NUCLEOTIDE SEQUENCE [LARGE SCALE GENOMIC DNA]</scope>
    <source>
        <strain evidence="2 3">M216</strain>
    </source>
</reference>
<accession>A0ABT7HA68</accession>
<comment type="caution">
    <text evidence="2">The sequence shown here is derived from an EMBL/GenBank/DDBJ whole genome shotgun (WGS) entry which is preliminary data.</text>
</comment>
<dbReference type="EMBL" id="JASSQD010000001">
    <property type="protein sequence ID" value="MDK9557237.1"/>
    <property type="molecule type" value="Genomic_DNA"/>
</dbReference>
<keyword evidence="2" id="KW-0328">Glycosyltransferase</keyword>
<protein>
    <submittedName>
        <fullName evidence="2">Glycosyltransferase</fullName>
        <ecNumber evidence="2">2.4.-.-</ecNumber>
    </submittedName>
</protein>
<dbReference type="Proteomes" id="UP001223547">
    <property type="component" value="Unassembled WGS sequence"/>
</dbReference>
<evidence type="ECO:0000313" key="2">
    <source>
        <dbReference type="EMBL" id="MDK9557237.1"/>
    </source>
</evidence>
<dbReference type="Pfam" id="PF00535">
    <property type="entry name" value="Glycos_transf_2"/>
    <property type="match status" value="1"/>
</dbReference>
<dbReference type="PANTHER" id="PTHR43685:SF2">
    <property type="entry name" value="GLYCOSYLTRANSFERASE 2-LIKE DOMAIN-CONTAINING PROTEIN"/>
    <property type="match status" value="1"/>
</dbReference>
<proteinExistence type="predicted"/>
<dbReference type="InterPro" id="IPR001173">
    <property type="entry name" value="Glyco_trans_2-like"/>
</dbReference>
<dbReference type="GO" id="GO:0016757">
    <property type="term" value="F:glycosyltransferase activity"/>
    <property type="evidence" value="ECO:0007669"/>
    <property type="project" value="UniProtKB-KW"/>
</dbReference>
<dbReference type="RefSeq" id="WP_219866317.1">
    <property type="nucleotide sequence ID" value="NZ_JASSQD010000001.1"/>
</dbReference>
<dbReference type="PANTHER" id="PTHR43685">
    <property type="entry name" value="GLYCOSYLTRANSFERASE"/>
    <property type="match status" value="1"/>
</dbReference>
<gene>
    <name evidence="2" type="ORF">QQF73_06310</name>
</gene>
<keyword evidence="2" id="KW-0808">Transferase</keyword>
<organism evidence="2 3">
    <name type="scientific">Marinobacter albus</name>
    <dbReference type="NCBI Taxonomy" id="3030833"/>
    <lineage>
        <taxon>Bacteria</taxon>
        <taxon>Pseudomonadati</taxon>
        <taxon>Pseudomonadota</taxon>
        <taxon>Gammaproteobacteria</taxon>
        <taxon>Pseudomonadales</taxon>
        <taxon>Marinobacteraceae</taxon>
        <taxon>Marinobacter</taxon>
    </lineage>
</organism>
<dbReference type="EC" id="2.4.-.-" evidence="2"/>